<gene>
    <name evidence="3" type="ORF">BFG57_05495</name>
</gene>
<dbReference type="Gene3D" id="3.40.50.720">
    <property type="entry name" value="NAD(P)-binding Rossmann-like Domain"/>
    <property type="match status" value="1"/>
</dbReference>
<keyword evidence="1" id="KW-0520">NAD</keyword>
<dbReference type="RefSeq" id="WP_069718581.1">
    <property type="nucleotide sequence ID" value="NZ_MJEH01000062.1"/>
</dbReference>
<proteinExistence type="predicted"/>
<accession>A0A1E5LB56</accession>
<dbReference type="PANTHER" id="PTHR43574">
    <property type="entry name" value="EPIMERASE-RELATED"/>
    <property type="match status" value="1"/>
</dbReference>
<reference evidence="3 4" key="1">
    <citation type="submission" date="2016-08" db="EMBL/GenBank/DDBJ databases">
        <title>Genome of Bacillus solimangrovi GH2-4.</title>
        <authorList>
            <person name="Lim S."/>
            <person name="Kim B.-C."/>
        </authorList>
    </citation>
    <scope>NUCLEOTIDE SEQUENCE [LARGE SCALE GENOMIC DNA]</scope>
    <source>
        <strain evidence="3 4">GH2-4</strain>
    </source>
</reference>
<dbReference type="Pfam" id="PF16363">
    <property type="entry name" value="GDP_Man_Dehyd"/>
    <property type="match status" value="1"/>
</dbReference>
<evidence type="ECO:0000256" key="1">
    <source>
        <dbReference type="ARBA" id="ARBA00023027"/>
    </source>
</evidence>
<dbReference type="EMBL" id="MJEH01000062">
    <property type="protein sequence ID" value="OEH91321.1"/>
    <property type="molecule type" value="Genomic_DNA"/>
</dbReference>
<dbReference type="OrthoDB" id="9811743at2"/>
<evidence type="ECO:0000313" key="3">
    <source>
        <dbReference type="EMBL" id="OEH91321.1"/>
    </source>
</evidence>
<dbReference type="InterPro" id="IPR016040">
    <property type="entry name" value="NAD(P)-bd_dom"/>
</dbReference>
<evidence type="ECO:0000313" key="4">
    <source>
        <dbReference type="Proteomes" id="UP000095209"/>
    </source>
</evidence>
<dbReference type="Proteomes" id="UP000095209">
    <property type="component" value="Unassembled WGS sequence"/>
</dbReference>
<sequence length="332" mass="37817">MKVLITGVAGFIGFHVARRCLQEGYQVVGIDNMNDYYNPKLKRERLSQLTHEQFSFYQGDLTDVEFVNNTFEEGSPTHVLHFAAQAGVRYSLKAPATYIQSNIVGFFHVIEASKVQQVEHFVYASSSSVYGANRNAPFSEHTSTEHPVNLYAATKKSNEMIAHSYSHLFHLPTTGLRFFTVYGPWGRPDMAPHLFTDAIIDGKTFEVYGEGQVLRDFTYINDIVDGVMMVLNSKSKSNQSWNACDPDPASSHAPYNIYNIGNSTPVKVIDFIEMLERYIGKKANKDFKPLSKSEVQLTHADMTRFAKEFNFRPKTSLDEGVKEFVEWYRSYY</sequence>
<organism evidence="3 4">
    <name type="scientific">Bacillus solimangrovi</name>
    <dbReference type="NCBI Taxonomy" id="1305675"/>
    <lineage>
        <taxon>Bacteria</taxon>
        <taxon>Bacillati</taxon>
        <taxon>Bacillota</taxon>
        <taxon>Bacilli</taxon>
        <taxon>Bacillales</taxon>
        <taxon>Bacillaceae</taxon>
        <taxon>Bacillus</taxon>
    </lineage>
</organism>
<dbReference type="PRINTS" id="PR01713">
    <property type="entry name" value="NUCEPIMERASE"/>
</dbReference>
<dbReference type="STRING" id="1305675.BFG57_05495"/>
<feature type="domain" description="NAD(P)-binding" evidence="2">
    <location>
        <begin position="4"/>
        <end position="323"/>
    </location>
</feature>
<keyword evidence="4" id="KW-1185">Reference proteome</keyword>
<name>A0A1E5LB56_9BACI</name>
<dbReference type="InterPro" id="IPR036291">
    <property type="entry name" value="NAD(P)-bd_dom_sf"/>
</dbReference>
<evidence type="ECO:0000259" key="2">
    <source>
        <dbReference type="Pfam" id="PF16363"/>
    </source>
</evidence>
<comment type="caution">
    <text evidence="3">The sequence shown here is derived from an EMBL/GenBank/DDBJ whole genome shotgun (WGS) entry which is preliminary data.</text>
</comment>
<protein>
    <recommendedName>
        <fullName evidence="2">NAD(P)-binding domain-containing protein</fullName>
    </recommendedName>
</protein>
<dbReference type="AlphaFoldDB" id="A0A1E5LB56"/>
<dbReference type="SUPFAM" id="SSF51735">
    <property type="entry name" value="NAD(P)-binding Rossmann-fold domains"/>
    <property type="match status" value="1"/>
</dbReference>